<feature type="domain" description="DED" evidence="3">
    <location>
        <begin position="12"/>
        <end position="90"/>
    </location>
</feature>
<evidence type="ECO:0000256" key="1">
    <source>
        <dbReference type="ARBA" id="ARBA00022703"/>
    </source>
</evidence>
<dbReference type="InterPro" id="IPR000626">
    <property type="entry name" value="Ubiquitin-like_dom"/>
</dbReference>
<gene>
    <name evidence="4" type="ORF">PLOB_00036885</name>
</gene>
<proteinExistence type="predicted"/>
<evidence type="ECO:0000313" key="5">
    <source>
        <dbReference type="Proteomes" id="UP001159405"/>
    </source>
</evidence>
<comment type="caution">
    <text evidence="4">The sequence shown here is derived from an EMBL/GenBank/DDBJ whole genome shotgun (WGS) entry which is preliminary data.</text>
</comment>
<keyword evidence="1" id="KW-0053">Apoptosis</keyword>
<dbReference type="CDD" id="cd00045">
    <property type="entry name" value="DED"/>
    <property type="match status" value="1"/>
</dbReference>
<dbReference type="SUPFAM" id="SSF54236">
    <property type="entry name" value="Ubiquitin-like"/>
    <property type="match status" value="2"/>
</dbReference>
<dbReference type="Gene3D" id="1.10.533.10">
    <property type="entry name" value="Death Domain, Fas"/>
    <property type="match status" value="1"/>
</dbReference>
<dbReference type="EMBL" id="CALNXK010000528">
    <property type="protein sequence ID" value="CAH3187182.1"/>
    <property type="molecule type" value="Genomic_DNA"/>
</dbReference>
<dbReference type="PROSITE" id="PS50053">
    <property type="entry name" value="UBIQUITIN_2"/>
    <property type="match status" value="1"/>
</dbReference>
<dbReference type="PROSITE" id="PS50168">
    <property type="entry name" value="DED"/>
    <property type="match status" value="1"/>
</dbReference>
<dbReference type="CDD" id="cd17039">
    <property type="entry name" value="Ubl_ubiquitin_like"/>
    <property type="match status" value="2"/>
</dbReference>
<evidence type="ECO:0008006" key="6">
    <source>
        <dbReference type="Google" id="ProtNLM"/>
    </source>
</evidence>
<dbReference type="InterPro" id="IPR029071">
    <property type="entry name" value="Ubiquitin-like_domsf"/>
</dbReference>
<evidence type="ECO:0000313" key="4">
    <source>
        <dbReference type="EMBL" id="CAH3187182.1"/>
    </source>
</evidence>
<dbReference type="Proteomes" id="UP001159405">
    <property type="component" value="Unassembled WGS sequence"/>
</dbReference>
<sequence length="516" mass="57055">MAFAQTDNLLSPYRKFLVELSSYISGNDLETLKFAVVDLIPRRKTEDASSGLKLFDILEQDLRISPGNLSLLEDLFKTIGRMDLALKVQYFSKSTLADNSPNNINGTEFENLVTDGGGDEAPKCQTAKCVAKSVDFEDVVTDGVGDESESDPNDRMADCVDRNTAKTLSHFGRVFRLNERSLTVKLRRYLVRAIKTTSTDIFLWLTLCSISVLCKGCNLDVSIDGYDVGGWVVYGGQELTIERPAYEAKKFTFYRVKTAPKEAGIESGRDENGLVKCVFTPEACLDISVAISGLPHPLEVNIAPDATVGDLKRQVQSQLNAANDPDQLLVLNDKVLPNSSRLSYLVKSPGNLRNLRLVDAELEITVEVSSSERFPVKLRPSKANVIDLMKVIEEKLGIPVSDQEIYHGKTRLSDAPRRSLPSKLICSIQPSVVVTVRYITITVEDMESGDGCIMKVDKRKTLKNLLDEISLCKNMSENEKASVTFYFKGEGLCPSENDQSLSSLGFSSGSKIEMKR</sequence>
<evidence type="ECO:0000259" key="3">
    <source>
        <dbReference type="PROSITE" id="PS50168"/>
    </source>
</evidence>
<accession>A0ABN8SAB8</accession>
<name>A0ABN8SAB8_9CNID</name>
<evidence type="ECO:0000259" key="2">
    <source>
        <dbReference type="PROSITE" id="PS50053"/>
    </source>
</evidence>
<dbReference type="Pfam" id="PF01335">
    <property type="entry name" value="DED"/>
    <property type="match status" value="1"/>
</dbReference>
<dbReference type="InterPro" id="IPR001875">
    <property type="entry name" value="DED_dom"/>
</dbReference>
<dbReference type="PANTHER" id="PTHR48169">
    <property type="entry name" value="DED DOMAIN-CONTAINING PROTEIN"/>
    <property type="match status" value="1"/>
</dbReference>
<organism evidence="4 5">
    <name type="scientific">Porites lobata</name>
    <dbReference type="NCBI Taxonomy" id="104759"/>
    <lineage>
        <taxon>Eukaryota</taxon>
        <taxon>Metazoa</taxon>
        <taxon>Cnidaria</taxon>
        <taxon>Anthozoa</taxon>
        <taxon>Hexacorallia</taxon>
        <taxon>Scleractinia</taxon>
        <taxon>Fungiina</taxon>
        <taxon>Poritidae</taxon>
        <taxon>Porites</taxon>
    </lineage>
</organism>
<dbReference type="InterPro" id="IPR011029">
    <property type="entry name" value="DEATH-like_dom_sf"/>
</dbReference>
<dbReference type="SMART" id="SM00031">
    <property type="entry name" value="DED"/>
    <property type="match status" value="1"/>
</dbReference>
<protein>
    <recommendedName>
        <fullName evidence="6">Ubiquitin-like domain-containing protein</fullName>
    </recommendedName>
</protein>
<keyword evidence="5" id="KW-1185">Reference proteome</keyword>
<feature type="domain" description="Ubiquitin-like" evidence="2">
    <location>
        <begin position="285"/>
        <end position="343"/>
    </location>
</feature>
<dbReference type="PANTHER" id="PTHR48169:SF7">
    <property type="entry name" value="CASPASE 10"/>
    <property type="match status" value="1"/>
</dbReference>
<reference evidence="4 5" key="1">
    <citation type="submission" date="2022-05" db="EMBL/GenBank/DDBJ databases">
        <authorList>
            <consortium name="Genoscope - CEA"/>
            <person name="William W."/>
        </authorList>
    </citation>
    <scope>NUCLEOTIDE SEQUENCE [LARGE SCALE GENOMIC DNA]</scope>
</reference>
<dbReference type="SUPFAM" id="SSF47986">
    <property type="entry name" value="DEATH domain"/>
    <property type="match status" value="1"/>
</dbReference>